<keyword evidence="1" id="KW-1133">Transmembrane helix</keyword>
<dbReference type="Pfam" id="PF04773">
    <property type="entry name" value="FecR"/>
    <property type="match status" value="1"/>
</dbReference>
<dbReference type="RefSeq" id="WP_211977299.1">
    <property type="nucleotide sequence ID" value="NZ_CBFHAM010000082.1"/>
</dbReference>
<comment type="caution">
    <text evidence="4">The sequence shown here is derived from an EMBL/GenBank/DDBJ whole genome shotgun (WGS) entry which is preliminary data.</text>
</comment>
<evidence type="ECO:0000259" key="2">
    <source>
        <dbReference type="Pfam" id="PF04773"/>
    </source>
</evidence>
<dbReference type="Gene3D" id="2.60.120.1440">
    <property type="match status" value="1"/>
</dbReference>
<dbReference type="Gene3D" id="3.55.50.30">
    <property type="match status" value="1"/>
</dbReference>
<dbReference type="EMBL" id="JAGTXB010000029">
    <property type="protein sequence ID" value="MBS0032140.1"/>
    <property type="molecule type" value="Genomic_DNA"/>
</dbReference>
<dbReference type="InterPro" id="IPR032508">
    <property type="entry name" value="FecR_C"/>
</dbReference>
<sequence length="336" mass="38418">MSDQQLIGLLEKYLQGNATEEERTALESWYDEYRSAQMPDTGFSQPDLLQMYHTITDQLKRDGEWQEAPVHKIKPRWWRMAAAAVLLLVAGAGIWLLVPHADRQLAMDTRDGVRKKVMLEDGTQVWLNVGSHLTYPANIGSSRRDVYLNGEAFFEVAKKETRPFVIHTTDMNIQVLGTRFNVKAYEGDGSIETTLVDGRVAVNRNGNSLVLEPGEKAILKKKDRVKGELSTGSRIVDWGDVLVIVEKVATDVTNKKATELVWMDDRLEFRDKSFPELVKLMSRWYDRKIILTDTFPSDYRFKGTFKKETVTEVLKALQVTADFNYTIKGDSIYIHH</sequence>
<gene>
    <name evidence="4" type="ORF">KE626_32705</name>
</gene>
<dbReference type="PIRSF" id="PIRSF018266">
    <property type="entry name" value="FecR"/>
    <property type="match status" value="1"/>
</dbReference>
<dbReference type="PANTHER" id="PTHR30273">
    <property type="entry name" value="PERIPLASMIC SIGNAL SENSOR AND SIGMA FACTOR ACTIVATOR FECR-RELATED"/>
    <property type="match status" value="1"/>
</dbReference>
<proteinExistence type="predicted"/>
<dbReference type="Pfam" id="PF16344">
    <property type="entry name" value="FecR_C"/>
    <property type="match status" value="1"/>
</dbReference>
<feature type="domain" description="FecR protein" evidence="2">
    <location>
        <begin position="108"/>
        <end position="200"/>
    </location>
</feature>
<feature type="transmembrane region" description="Helical" evidence="1">
    <location>
        <begin position="77"/>
        <end position="98"/>
    </location>
</feature>
<keyword evidence="1" id="KW-0812">Transmembrane</keyword>
<dbReference type="InterPro" id="IPR006860">
    <property type="entry name" value="FecR"/>
</dbReference>
<evidence type="ECO:0000313" key="5">
    <source>
        <dbReference type="Proteomes" id="UP000676386"/>
    </source>
</evidence>
<evidence type="ECO:0000259" key="3">
    <source>
        <dbReference type="Pfam" id="PF16344"/>
    </source>
</evidence>
<name>A0ABS5JAP2_9BACT</name>
<organism evidence="4 5">
    <name type="scientific">Chitinophaga hostae</name>
    <dbReference type="NCBI Taxonomy" id="2831022"/>
    <lineage>
        <taxon>Bacteria</taxon>
        <taxon>Pseudomonadati</taxon>
        <taxon>Bacteroidota</taxon>
        <taxon>Chitinophagia</taxon>
        <taxon>Chitinophagales</taxon>
        <taxon>Chitinophagaceae</taxon>
        <taxon>Chitinophaga</taxon>
    </lineage>
</organism>
<protein>
    <submittedName>
        <fullName evidence="4">FecR domain-containing protein</fullName>
    </submittedName>
</protein>
<evidence type="ECO:0000256" key="1">
    <source>
        <dbReference type="SAM" id="Phobius"/>
    </source>
</evidence>
<keyword evidence="5" id="KW-1185">Reference proteome</keyword>
<dbReference type="PANTHER" id="PTHR30273:SF2">
    <property type="entry name" value="PROTEIN FECR"/>
    <property type="match status" value="1"/>
</dbReference>
<evidence type="ECO:0000313" key="4">
    <source>
        <dbReference type="EMBL" id="MBS0032140.1"/>
    </source>
</evidence>
<accession>A0ABS5JAP2</accession>
<dbReference type="Proteomes" id="UP000676386">
    <property type="component" value="Unassembled WGS sequence"/>
</dbReference>
<reference evidence="4 5" key="1">
    <citation type="submission" date="2021-04" db="EMBL/GenBank/DDBJ databases">
        <title>Chitinophaga sp. nov., isolated from the rhizosphere soil.</title>
        <authorList>
            <person name="He S."/>
        </authorList>
    </citation>
    <scope>NUCLEOTIDE SEQUENCE [LARGE SCALE GENOMIC DNA]</scope>
    <source>
        <strain evidence="4 5">2R12</strain>
    </source>
</reference>
<dbReference type="InterPro" id="IPR012373">
    <property type="entry name" value="Ferrdict_sens_TM"/>
</dbReference>
<keyword evidence="1" id="KW-0472">Membrane</keyword>
<feature type="domain" description="Protein FecR C-terminal" evidence="3">
    <location>
        <begin position="267"/>
        <end position="334"/>
    </location>
</feature>